<reference evidence="12" key="1">
    <citation type="submission" date="2023-11" db="EMBL/GenBank/DDBJ databases">
        <title>Genome assemblies of two species of porcelain crab, Petrolisthes cinctipes and Petrolisthes manimaculis (Anomura: Porcellanidae).</title>
        <authorList>
            <person name="Angst P."/>
        </authorList>
    </citation>
    <scope>NUCLEOTIDE SEQUENCE</scope>
    <source>
        <strain evidence="12">PB745_02</strain>
        <tissue evidence="12">Gill</tissue>
    </source>
</reference>
<feature type="region of interest" description="Disordered" evidence="10">
    <location>
        <begin position="108"/>
        <end position="135"/>
    </location>
</feature>
<dbReference type="AlphaFoldDB" id="A0AAE1U200"/>
<comment type="similarity">
    <text evidence="2 9">Belongs to the sulfotransferase 2 family.</text>
</comment>
<evidence type="ECO:0000256" key="11">
    <source>
        <dbReference type="SAM" id="SignalP"/>
    </source>
</evidence>
<evidence type="ECO:0000256" key="2">
    <source>
        <dbReference type="ARBA" id="ARBA00006339"/>
    </source>
</evidence>
<evidence type="ECO:0000256" key="10">
    <source>
        <dbReference type="SAM" id="MobiDB-lite"/>
    </source>
</evidence>
<protein>
    <recommendedName>
        <fullName evidence="9">Carbohydrate sulfotransferase</fullName>
        <ecNumber evidence="9">2.8.2.-</ecNumber>
    </recommendedName>
</protein>
<evidence type="ECO:0000256" key="9">
    <source>
        <dbReference type="RuleBase" id="RU364020"/>
    </source>
</evidence>
<keyword evidence="9" id="KW-0735">Signal-anchor</keyword>
<name>A0AAE1U200_9EUCA</name>
<dbReference type="Proteomes" id="UP001292094">
    <property type="component" value="Unassembled WGS sequence"/>
</dbReference>
<evidence type="ECO:0000256" key="4">
    <source>
        <dbReference type="ARBA" id="ARBA00022692"/>
    </source>
</evidence>
<evidence type="ECO:0000256" key="6">
    <source>
        <dbReference type="ARBA" id="ARBA00023034"/>
    </source>
</evidence>
<dbReference type="GO" id="GO:0000139">
    <property type="term" value="C:Golgi membrane"/>
    <property type="evidence" value="ECO:0007669"/>
    <property type="project" value="UniProtKB-SubCell"/>
</dbReference>
<dbReference type="GO" id="GO:0016051">
    <property type="term" value="P:carbohydrate biosynthetic process"/>
    <property type="evidence" value="ECO:0007669"/>
    <property type="project" value="InterPro"/>
</dbReference>
<evidence type="ECO:0000256" key="5">
    <source>
        <dbReference type="ARBA" id="ARBA00022989"/>
    </source>
</evidence>
<feature type="chain" id="PRO_5041942640" description="Carbohydrate sulfotransferase" evidence="11">
    <location>
        <begin position="28"/>
        <end position="492"/>
    </location>
</feature>
<dbReference type="EMBL" id="JAWZYT010002110">
    <property type="protein sequence ID" value="KAK4306587.1"/>
    <property type="molecule type" value="Genomic_DNA"/>
</dbReference>
<keyword evidence="4" id="KW-0812">Transmembrane</keyword>
<keyword evidence="6 9" id="KW-0333">Golgi apparatus</keyword>
<keyword evidence="8 9" id="KW-0325">Glycoprotein</keyword>
<gene>
    <name evidence="12" type="ORF">Pmani_021594</name>
</gene>
<dbReference type="InterPro" id="IPR018011">
    <property type="entry name" value="Carb_sulfotrans_8-10"/>
</dbReference>
<evidence type="ECO:0000256" key="3">
    <source>
        <dbReference type="ARBA" id="ARBA00022679"/>
    </source>
</evidence>
<evidence type="ECO:0000313" key="13">
    <source>
        <dbReference type="Proteomes" id="UP001292094"/>
    </source>
</evidence>
<dbReference type="InterPro" id="IPR005331">
    <property type="entry name" value="Sulfotransferase"/>
</dbReference>
<keyword evidence="5" id="KW-1133">Transmembrane helix</keyword>
<proteinExistence type="inferred from homology"/>
<dbReference type="GO" id="GO:0008146">
    <property type="term" value="F:sulfotransferase activity"/>
    <property type="evidence" value="ECO:0007669"/>
    <property type="project" value="InterPro"/>
</dbReference>
<evidence type="ECO:0000256" key="1">
    <source>
        <dbReference type="ARBA" id="ARBA00004323"/>
    </source>
</evidence>
<keyword evidence="13" id="KW-1185">Reference proteome</keyword>
<sequence length="492" mass="58053">MMRRCQQVYWMCLVFLVCLNLLGLYDAWRSTKAKGIDKPIQNIQTLSLQEETMSNDRSKSMNDDIGNLTKAIVLHNSSGNLKRGTVVDSWSLYDDYNNRYSSVKQLTDKNQINEHNSPPKALSHKHNPRPPLPQVQKNKTAIKIRLKDSPIKKHNTEFLVKPSHGAYLTSLVANLSSHSHQDQTYLRDRVSVYLERARRVSDVCLRHQNTLIKPTILRTLVWDRKHNPNLIWCEISKVASSTWMVNFLRLAHYRENDPSLANLNSSQLYQAIYADDKMVDVSARKEVYQLYPFPKTPSQQRKLLNSSLRLIIVRHPFTRLLSAYVDKMMVETPKPVTFNFRQLQRDIINRYRREEDPDSPFPTFSEFIQYVLESTENFTTIKHWKKSLCWKPYWASCHVCNMDYQLVMKLETMQEDEHFLITLAGLTELKQQVHEWRNNKSSQNSTNKSNYFRQLSTKQMYQLYDLYRLDFELFDYNLDQYLPLAHDVQLSK</sequence>
<dbReference type="Pfam" id="PF03567">
    <property type="entry name" value="Sulfotransfer_2"/>
    <property type="match status" value="1"/>
</dbReference>
<comment type="caution">
    <text evidence="12">The sequence shown here is derived from an EMBL/GenBank/DDBJ whole genome shotgun (WGS) entry which is preliminary data.</text>
</comment>
<evidence type="ECO:0000256" key="7">
    <source>
        <dbReference type="ARBA" id="ARBA00023136"/>
    </source>
</evidence>
<keyword evidence="9" id="KW-0119">Carbohydrate metabolism</keyword>
<dbReference type="PANTHER" id="PTHR12137">
    <property type="entry name" value="CARBOHYDRATE SULFOTRANSFERASE"/>
    <property type="match status" value="1"/>
</dbReference>
<keyword evidence="3 9" id="KW-0808">Transferase</keyword>
<feature type="signal peptide" evidence="11">
    <location>
        <begin position="1"/>
        <end position="27"/>
    </location>
</feature>
<dbReference type="EC" id="2.8.2.-" evidence="9"/>
<comment type="subcellular location">
    <subcellularLocation>
        <location evidence="1 9">Golgi apparatus membrane</location>
        <topology evidence="1 9">Single-pass type II membrane protein</topology>
    </subcellularLocation>
</comment>
<organism evidence="12 13">
    <name type="scientific">Petrolisthes manimaculis</name>
    <dbReference type="NCBI Taxonomy" id="1843537"/>
    <lineage>
        <taxon>Eukaryota</taxon>
        <taxon>Metazoa</taxon>
        <taxon>Ecdysozoa</taxon>
        <taxon>Arthropoda</taxon>
        <taxon>Crustacea</taxon>
        <taxon>Multicrustacea</taxon>
        <taxon>Malacostraca</taxon>
        <taxon>Eumalacostraca</taxon>
        <taxon>Eucarida</taxon>
        <taxon>Decapoda</taxon>
        <taxon>Pleocyemata</taxon>
        <taxon>Anomura</taxon>
        <taxon>Galatheoidea</taxon>
        <taxon>Porcellanidae</taxon>
        <taxon>Petrolisthes</taxon>
    </lineage>
</organism>
<keyword evidence="7" id="KW-0472">Membrane</keyword>
<keyword evidence="11" id="KW-0732">Signal</keyword>
<accession>A0AAE1U200</accession>
<dbReference type="PANTHER" id="PTHR12137:SF63">
    <property type="entry name" value="CARBOHYDRATE SULFOTRANSFERASE"/>
    <property type="match status" value="1"/>
</dbReference>
<evidence type="ECO:0000313" key="12">
    <source>
        <dbReference type="EMBL" id="KAK4306587.1"/>
    </source>
</evidence>
<evidence type="ECO:0000256" key="8">
    <source>
        <dbReference type="ARBA" id="ARBA00023180"/>
    </source>
</evidence>